<comment type="caution">
    <text evidence="2">The sequence shown here is derived from an EMBL/GenBank/DDBJ whole genome shotgun (WGS) entry which is preliminary data.</text>
</comment>
<dbReference type="AlphaFoldDB" id="A0AAD4MAC7"/>
<reference evidence="2" key="1">
    <citation type="journal article" date="2022" name="New Phytol.">
        <title>Evolutionary transition to the ectomycorrhizal habit in the genomes of a hyperdiverse lineage of mushroom-forming fungi.</title>
        <authorList>
            <person name="Looney B."/>
            <person name="Miyauchi S."/>
            <person name="Morin E."/>
            <person name="Drula E."/>
            <person name="Courty P.E."/>
            <person name="Kohler A."/>
            <person name="Kuo A."/>
            <person name="LaButti K."/>
            <person name="Pangilinan J."/>
            <person name="Lipzen A."/>
            <person name="Riley R."/>
            <person name="Andreopoulos W."/>
            <person name="He G."/>
            <person name="Johnson J."/>
            <person name="Nolan M."/>
            <person name="Tritt A."/>
            <person name="Barry K.W."/>
            <person name="Grigoriev I.V."/>
            <person name="Nagy L.G."/>
            <person name="Hibbett D."/>
            <person name="Henrissat B."/>
            <person name="Matheny P.B."/>
            <person name="Labbe J."/>
            <person name="Martin F.M."/>
        </authorList>
    </citation>
    <scope>NUCLEOTIDE SEQUENCE</scope>
    <source>
        <strain evidence="2">BPL690</strain>
    </source>
</reference>
<keyword evidence="3" id="KW-1185">Reference proteome</keyword>
<sequence>MRMEESPTRGAGMDVNGGSAKPQSLPQLQVPSTSKPASPSALAQEQVLSRPPLPHLEEILGAVSHSRNRIRHRTKVRPEGSPLRVQRYLRAQVAGSPLVQRSLRRMRRLLGSHSVNPADSRPSSSSGFFGQSGPKTADATSSGFSFKAPEPIQHSTSFTFGQTVPEPARPSSSSGFGFGQSQPQQPAATAPFTFGPSVSGSAFGSAPASPAFGAQPLAPVSSTSTSFAFSGPSSAPPQHLRQTRLGLVQLLDSPRRLPYSRDSVLALGQIHLIHRLGHIAHPRPRLQQQAIAEMPSLQWVRHPHRRHCLAPAQ</sequence>
<dbReference type="Proteomes" id="UP001203297">
    <property type="component" value="Unassembled WGS sequence"/>
</dbReference>
<organism evidence="2 3">
    <name type="scientific">Multifurca ochricompacta</name>
    <dbReference type="NCBI Taxonomy" id="376703"/>
    <lineage>
        <taxon>Eukaryota</taxon>
        <taxon>Fungi</taxon>
        <taxon>Dikarya</taxon>
        <taxon>Basidiomycota</taxon>
        <taxon>Agaricomycotina</taxon>
        <taxon>Agaricomycetes</taxon>
        <taxon>Russulales</taxon>
        <taxon>Russulaceae</taxon>
        <taxon>Multifurca</taxon>
    </lineage>
</organism>
<proteinExistence type="predicted"/>
<accession>A0AAD4MAC7</accession>
<name>A0AAD4MAC7_9AGAM</name>
<feature type="compositionally biased region" description="Polar residues" evidence="1">
    <location>
        <begin position="21"/>
        <end position="47"/>
    </location>
</feature>
<gene>
    <name evidence="2" type="ORF">B0F90DRAFT_806664</name>
</gene>
<feature type="compositionally biased region" description="Polar residues" evidence="1">
    <location>
        <begin position="153"/>
        <end position="162"/>
    </location>
</feature>
<feature type="compositionally biased region" description="Low complexity" evidence="1">
    <location>
        <begin position="123"/>
        <end position="133"/>
    </location>
</feature>
<evidence type="ECO:0000313" key="3">
    <source>
        <dbReference type="Proteomes" id="UP001203297"/>
    </source>
</evidence>
<feature type="region of interest" description="Disordered" evidence="1">
    <location>
        <begin position="112"/>
        <end position="193"/>
    </location>
</feature>
<feature type="region of interest" description="Disordered" evidence="1">
    <location>
        <begin position="1"/>
        <end position="53"/>
    </location>
</feature>
<evidence type="ECO:0000313" key="2">
    <source>
        <dbReference type="EMBL" id="KAI0306741.1"/>
    </source>
</evidence>
<protein>
    <submittedName>
        <fullName evidence="2">Uncharacterized protein</fullName>
    </submittedName>
</protein>
<evidence type="ECO:0000256" key="1">
    <source>
        <dbReference type="SAM" id="MobiDB-lite"/>
    </source>
</evidence>
<feature type="compositionally biased region" description="Low complexity" evidence="1">
    <location>
        <begin position="170"/>
        <end position="193"/>
    </location>
</feature>
<dbReference type="EMBL" id="WTXG01000003">
    <property type="protein sequence ID" value="KAI0306741.1"/>
    <property type="molecule type" value="Genomic_DNA"/>
</dbReference>